<evidence type="ECO:0000256" key="2">
    <source>
        <dbReference type="ARBA" id="ARBA00022448"/>
    </source>
</evidence>
<dbReference type="GO" id="GO:0009401">
    <property type="term" value="P:phosphoenolpyruvate-dependent sugar phosphotransferase system"/>
    <property type="evidence" value="ECO:0007669"/>
    <property type="project" value="UniProtKB-KW"/>
</dbReference>
<comment type="subcellular location">
    <subcellularLocation>
        <location evidence="1">Cytoplasm</location>
    </subcellularLocation>
</comment>
<keyword evidence="5" id="KW-0808">Transferase</keyword>
<evidence type="ECO:0000313" key="9">
    <source>
        <dbReference type="EMBL" id="MBP1042882.1"/>
    </source>
</evidence>
<comment type="caution">
    <text evidence="9">The sequence shown here is derived from an EMBL/GenBank/DDBJ whole genome shotgun (WGS) entry which is preliminary data.</text>
</comment>
<dbReference type="Pfam" id="PF03830">
    <property type="entry name" value="PTSIIB_sorb"/>
    <property type="match status" value="1"/>
</dbReference>
<dbReference type="GO" id="GO:0016301">
    <property type="term" value="F:kinase activity"/>
    <property type="evidence" value="ECO:0007669"/>
    <property type="project" value="UniProtKB-KW"/>
</dbReference>
<accession>A0A940ST93</accession>
<evidence type="ECO:0000256" key="4">
    <source>
        <dbReference type="ARBA" id="ARBA00022597"/>
    </source>
</evidence>
<dbReference type="GO" id="GO:0005737">
    <property type="term" value="C:cytoplasm"/>
    <property type="evidence" value="ECO:0007669"/>
    <property type="project" value="UniProtKB-SubCell"/>
</dbReference>
<dbReference type="PROSITE" id="PS51101">
    <property type="entry name" value="PTS_EIIB_TYPE_4"/>
    <property type="match status" value="1"/>
</dbReference>
<keyword evidence="2" id="KW-0813">Transport</keyword>
<dbReference type="InterPro" id="IPR036667">
    <property type="entry name" value="PTS_IIB_sorbose-sp_sf"/>
</dbReference>
<keyword evidence="6" id="KW-0598">Phosphotransferase system</keyword>
<keyword evidence="10" id="KW-1185">Reference proteome</keyword>
<sequence length="163" mass="18060">MVKIMRVDERLLHGQVAVTWVNNLNVGSILVANDEVATNEMSKMAIQMVKPNGISLAIKTVEDGIAILNDPRTENLNILVLVRTLADALAITERVETIERVNVGGVRKKEGAKLVSPAVYLNQADLLNVREISNIVRDVDFRMTPADSPKTGKQILEQYLEEE</sequence>
<evidence type="ECO:0000256" key="3">
    <source>
        <dbReference type="ARBA" id="ARBA00022490"/>
    </source>
</evidence>
<dbReference type="AlphaFoldDB" id="A0A940ST93"/>
<organism evidence="9 10">
    <name type="scientific">Vagococcus allomyrinae</name>
    <dbReference type="NCBI Taxonomy" id="2794353"/>
    <lineage>
        <taxon>Bacteria</taxon>
        <taxon>Bacillati</taxon>
        <taxon>Bacillota</taxon>
        <taxon>Bacilli</taxon>
        <taxon>Lactobacillales</taxon>
        <taxon>Enterococcaceae</taxon>
        <taxon>Vagococcus</taxon>
    </lineage>
</organism>
<dbReference type="RefSeq" id="WP_209530534.1">
    <property type="nucleotide sequence ID" value="NZ_JAEEGA010000012.1"/>
</dbReference>
<name>A0A940ST93_9ENTE</name>
<dbReference type="InterPro" id="IPR004720">
    <property type="entry name" value="PTS_IIB_sorbose-sp"/>
</dbReference>
<evidence type="ECO:0000256" key="5">
    <source>
        <dbReference type="ARBA" id="ARBA00022679"/>
    </source>
</evidence>
<dbReference type="GO" id="GO:0008982">
    <property type="term" value="F:protein-N(PI)-phosphohistidine-sugar phosphotransferase activity"/>
    <property type="evidence" value="ECO:0007669"/>
    <property type="project" value="InterPro"/>
</dbReference>
<dbReference type="SUPFAM" id="SSF52728">
    <property type="entry name" value="PTS IIb component"/>
    <property type="match status" value="1"/>
</dbReference>
<keyword evidence="7" id="KW-0418">Kinase</keyword>
<protein>
    <submittedName>
        <fullName evidence="9">PTS sugar transporter subunit IIB</fullName>
    </submittedName>
</protein>
<evidence type="ECO:0000259" key="8">
    <source>
        <dbReference type="PROSITE" id="PS51101"/>
    </source>
</evidence>
<proteinExistence type="predicted"/>
<dbReference type="Gene3D" id="3.40.35.10">
    <property type="entry name" value="Phosphotransferase system, sorbose subfamily IIB component"/>
    <property type="match status" value="1"/>
</dbReference>
<evidence type="ECO:0000313" key="10">
    <source>
        <dbReference type="Proteomes" id="UP000674938"/>
    </source>
</evidence>
<evidence type="ECO:0000256" key="1">
    <source>
        <dbReference type="ARBA" id="ARBA00004496"/>
    </source>
</evidence>
<dbReference type="Proteomes" id="UP000674938">
    <property type="component" value="Unassembled WGS sequence"/>
</dbReference>
<dbReference type="EMBL" id="JAEEGA010000012">
    <property type="protein sequence ID" value="MBP1042882.1"/>
    <property type="molecule type" value="Genomic_DNA"/>
</dbReference>
<keyword evidence="4 9" id="KW-0762">Sugar transport</keyword>
<gene>
    <name evidence="9" type="ORF">I6N95_17840</name>
</gene>
<evidence type="ECO:0000256" key="6">
    <source>
        <dbReference type="ARBA" id="ARBA00022683"/>
    </source>
</evidence>
<feature type="domain" description="PTS EIIB type-4" evidence="8">
    <location>
        <begin position="1"/>
        <end position="163"/>
    </location>
</feature>
<evidence type="ECO:0000256" key="7">
    <source>
        <dbReference type="ARBA" id="ARBA00022777"/>
    </source>
</evidence>
<reference evidence="9" key="1">
    <citation type="submission" date="2020-12" db="EMBL/GenBank/DDBJ databases">
        <title>Vagococcus allomyrinae sp. nov. and Enterococcus lavae sp. nov., isolated from the larvae of Allomyrina dichotoma.</title>
        <authorList>
            <person name="Lee S.D."/>
        </authorList>
    </citation>
    <scope>NUCLEOTIDE SEQUENCE</scope>
    <source>
        <strain evidence="9">BWB3-3</strain>
    </source>
</reference>
<keyword evidence="3" id="KW-0963">Cytoplasm</keyword>